<evidence type="ECO:0000313" key="2">
    <source>
        <dbReference type="Proteomes" id="UP001524501"/>
    </source>
</evidence>
<sequence length="119" mass="11986">MAGPLDIAAAAEDVVASLRSAGLRATVEPAEINPPAAWVTARTMAHNLLGGGGTVAVDVYLIAPDTGTAQALRTLSSLLDKALTVIDPDTDTSLAEAVTLPGGGAPLPAFRVTVNHETC</sequence>
<dbReference type="Proteomes" id="UP001524501">
    <property type="component" value="Unassembled WGS sequence"/>
</dbReference>
<name>A0ABT1QDX6_9NOCA</name>
<evidence type="ECO:0000313" key="1">
    <source>
        <dbReference type="EMBL" id="MCQ4120407.1"/>
    </source>
</evidence>
<dbReference type="EMBL" id="JANFQF010000011">
    <property type="protein sequence ID" value="MCQ4120407.1"/>
    <property type="molecule type" value="Genomic_DNA"/>
</dbReference>
<comment type="caution">
    <text evidence="1">The sequence shown here is derived from an EMBL/GenBank/DDBJ whole genome shotgun (WGS) entry which is preliminary data.</text>
</comment>
<protein>
    <submittedName>
        <fullName evidence="1">Uncharacterized protein</fullName>
    </submittedName>
</protein>
<reference evidence="1 2" key="1">
    <citation type="submission" date="2022-07" db="EMBL/GenBank/DDBJ databases">
        <title>Degradation activity of malathion, p-nitrophenol and potential low-temperature adaptation strategy of Rhodococcus sp. FXJ9.536.</title>
        <authorList>
            <person name="Huang J."/>
            <person name="Huang Y."/>
        </authorList>
    </citation>
    <scope>NUCLEOTIDE SEQUENCE [LARGE SCALE GENOMIC DNA]</scope>
    <source>
        <strain evidence="1 2">FXJ9.536</strain>
    </source>
</reference>
<proteinExistence type="predicted"/>
<accession>A0ABT1QDX6</accession>
<keyword evidence="2" id="KW-1185">Reference proteome</keyword>
<dbReference type="RefSeq" id="WP_255969696.1">
    <property type="nucleotide sequence ID" value="NZ_JANFQF010000011.1"/>
</dbReference>
<organism evidence="1 2">
    <name type="scientific">Rhodococcus tibetensis</name>
    <dbReference type="NCBI Taxonomy" id="2965064"/>
    <lineage>
        <taxon>Bacteria</taxon>
        <taxon>Bacillati</taxon>
        <taxon>Actinomycetota</taxon>
        <taxon>Actinomycetes</taxon>
        <taxon>Mycobacteriales</taxon>
        <taxon>Nocardiaceae</taxon>
        <taxon>Rhodococcus</taxon>
    </lineage>
</organism>
<gene>
    <name evidence="1" type="ORF">NOF53_14705</name>
</gene>